<dbReference type="VEuPathDB" id="FungiDB:A1Q1_02099"/>
<organism evidence="1 2">
    <name type="scientific">Trichosporon asahii var. asahii (strain ATCC 90039 / CBS 2479 / JCM 2466 / KCTC 7840 / NBRC 103889/ NCYC 2677 / UAMH 7654)</name>
    <name type="common">Yeast</name>
    <dbReference type="NCBI Taxonomy" id="1186058"/>
    <lineage>
        <taxon>Eukaryota</taxon>
        <taxon>Fungi</taxon>
        <taxon>Dikarya</taxon>
        <taxon>Basidiomycota</taxon>
        <taxon>Agaricomycotina</taxon>
        <taxon>Tremellomycetes</taxon>
        <taxon>Trichosporonales</taxon>
        <taxon>Trichosporonaceae</taxon>
        <taxon>Trichosporon</taxon>
    </lineage>
</organism>
<dbReference type="AlphaFoldDB" id="J6F6Q8"/>
<dbReference type="HOGENOM" id="CLU_2110661_0_0_1"/>
<dbReference type="EMBL" id="ALBS01000018">
    <property type="protein sequence ID" value="EJT52764.1"/>
    <property type="molecule type" value="Genomic_DNA"/>
</dbReference>
<dbReference type="KEGG" id="tasa:A1Q1_02099"/>
<accession>J6F6Q8</accession>
<evidence type="ECO:0000313" key="1">
    <source>
        <dbReference type="EMBL" id="EJT52764.1"/>
    </source>
</evidence>
<dbReference type="GeneID" id="25985613"/>
<evidence type="ECO:0000313" key="2">
    <source>
        <dbReference type="Proteomes" id="UP000002748"/>
    </source>
</evidence>
<gene>
    <name evidence="1" type="ORF">A1Q1_02099</name>
</gene>
<reference evidence="1 2" key="1">
    <citation type="journal article" date="2012" name="Eukaryot. Cell">
        <title>Draft genome sequence of CBS 2479, the standard type strain of Trichosporon asahii.</title>
        <authorList>
            <person name="Yang R.Y."/>
            <person name="Li H.T."/>
            <person name="Zhu H."/>
            <person name="Zhou G.P."/>
            <person name="Wang M."/>
            <person name="Wang L."/>
        </authorList>
    </citation>
    <scope>NUCLEOTIDE SEQUENCE [LARGE SCALE GENOMIC DNA]</scope>
    <source>
        <strain evidence="2">ATCC 90039 / CBS 2479 / JCM 2466 / KCTC 7840 / NCYC 2677 / UAMH 7654</strain>
    </source>
</reference>
<protein>
    <submittedName>
        <fullName evidence="1">Uncharacterized protein</fullName>
    </submittedName>
</protein>
<comment type="caution">
    <text evidence="1">The sequence shown here is derived from an EMBL/GenBank/DDBJ whole genome shotgun (WGS) entry which is preliminary data.</text>
</comment>
<sequence>MQAAEPPISKEDSQMLYGMQYLATATCPKDDYEGCGTNLRSTSAEGGDSPVSTHLAALRQGTSSKTMMLFVPAQDMLLPSPRRSALPTFRFRLRAHSENSALLATADRGASTQSK</sequence>
<proteinExistence type="predicted"/>
<dbReference type="RefSeq" id="XP_014184104.1">
    <property type="nucleotide sequence ID" value="XM_014328629.1"/>
</dbReference>
<dbReference type="Proteomes" id="UP000002748">
    <property type="component" value="Unassembled WGS sequence"/>
</dbReference>
<name>J6F6Q8_TRIAS</name>